<evidence type="ECO:0000256" key="3">
    <source>
        <dbReference type="ARBA" id="ARBA00022692"/>
    </source>
</evidence>
<evidence type="ECO:0000256" key="4">
    <source>
        <dbReference type="ARBA" id="ARBA00022989"/>
    </source>
</evidence>
<keyword evidence="2" id="KW-0813">Transport</keyword>
<reference evidence="9" key="1">
    <citation type="journal article" date="2019" name="Int. J. Syst. Evol. Microbiol.">
        <title>The Global Catalogue of Microorganisms (GCM) 10K type strain sequencing project: providing services to taxonomists for standard genome sequencing and annotation.</title>
        <authorList>
            <consortium name="The Broad Institute Genomics Platform"/>
            <consortium name="The Broad Institute Genome Sequencing Center for Infectious Disease"/>
            <person name="Wu L."/>
            <person name="Ma J."/>
        </authorList>
    </citation>
    <scope>NUCLEOTIDE SEQUENCE [LARGE SCALE GENOMIC DNA]</scope>
    <source>
        <strain evidence="9">CGMCC 1.15772</strain>
    </source>
</reference>
<evidence type="ECO:0000256" key="5">
    <source>
        <dbReference type="ARBA" id="ARBA00023136"/>
    </source>
</evidence>
<feature type="transmembrane region" description="Helical" evidence="6">
    <location>
        <begin position="75"/>
        <end position="94"/>
    </location>
</feature>
<evidence type="ECO:0000313" key="8">
    <source>
        <dbReference type="EMBL" id="MFC6591285.1"/>
    </source>
</evidence>
<feature type="transmembrane region" description="Helical" evidence="6">
    <location>
        <begin position="161"/>
        <end position="183"/>
    </location>
</feature>
<evidence type="ECO:0000256" key="2">
    <source>
        <dbReference type="ARBA" id="ARBA00022448"/>
    </source>
</evidence>
<proteinExistence type="predicted"/>
<feature type="transmembrane region" description="Helical" evidence="6">
    <location>
        <begin position="103"/>
        <end position="122"/>
    </location>
</feature>
<comment type="subcellular location">
    <subcellularLocation>
        <location evidence="1">Membrane</location>
        <topology evidence="1">Multi-pass membrane protein</topology>
    </subcellularLocation>
</comment>
<dbReference type="PROSITE" id="PS50850">
    <property type="entry name" value="MFS"/>
    <property type="match status" value="1"/>
</dbReference>
<feature type="transmembrane region" description="Helical" evidence="6">
    <location>
        <begin position="308"/>
        <end position="330"/>
    </location>
</feature>
<dbReference type="RefSeq" id="WP_380082288.1">
    <property type="nucleotide sequence ID" value="NZ_JBHSWD010000001.1"/>
</dbReference>
<feature type="domain" description="Major facilitator superfamily (MFS) profile" evidence="7">
    <location>
        <begin position="35"/>
        <end position="449"/>
    </location>
</feature>
<dbReference type="Proteomes" id="UP001596297">
    <property type="component" value="Unassembled WGS sequence"/>
</dbReference>
<dbReference type="EMBL" id="JBHSWD010000001">
    <property type="protein sequence ID" value="MFC6591285.1"/>
    <property type="molecule type" value="Genomic_DNA"/>
</dbReference>
<dbReference type="SUPFAM" id="SSF103473">
    <property type="entry name" value="MFS general substrate transporter"/>
    <property type="match status" value="1"/>
</dbReference>
<dbReference type="CDD" id="cd17316">
    <property type="entry name" value="MFS_SV2_like"/>
    <property type="match status" value="1"/>
</dbReference>
<protein>
    <submittedName>
        <fullName evidence="8">MFS transporter</fullName>
    </submittedName>
</protein>
<dbReference type="PANTHER" id="PTHR23511">
    <property type="entry name" value="SYNAPTIC VESICLE GLYCOPROTEIN 2"/>
    <property type="match status" value="1"/>
</dbReference>
<feature type="transmembrane region" description="Helical" evidence="6">
    <location>
        <begin position="274"/>
        <end position="296"/>
    </location>
</feature>
<keyword evidence="9" id="KW-1185">Reference proteome</keyword>
<organism evidence="8 9">
    <name type="scientific">Deinococcus lacus</name>
    <dbReference type="NCBI Taxonomy" id="392561"/>
    <lineage>
        <taxon>Bacteria</taxon>
        <taxon>Thermotogati</taxon>
        <taxon>Deinococcota</taxon>
        <taxon>Deinococci</taxon>
        <taxon>Deinococcales</taxon>
        <taxon>Deinococcaceae</taxon>
        <taxon>Deinococcus</taxon>
    </lineage>
</organism>
<dbReference type="Gene3D" id="1.20.1250.20">
    <property type="entry name" value="MFS general substrate transporter like domains"/>
    <property type="match status" value="1"/>
</dbReference>
<accession>A0ABW1YAF6</accession>
<feature type="transmembrane region" description="Helical" evidence="6">
    <location>
        <begin position="425"/>
        <end position="444"/>
    </location>
</feature>
<keyword evidence="5 6" id="KW-0472">Membrane</keyword>
<feature type="transmembrane region" description="Helical" evidence="6">
    <location>
        <begin position="360"/>
        <end position="383"/>
    </location>
</feature>
<evidence type="ECO:0000256" key="1">
    <source>
        <dbReference type="ARBA" id="ARBA00004141"/>
    </source>
</evidence>
<evidence type="ECO:0000259" key="7">
    <source>
        <dbReference type="PROSITE" id="PS50850"/>
    </source>
</evidence>
<sequence length="466" mass="48409">MELSSPSGPLRAGAPGLSVDAAIDQIGLGAFQWRLLALCGLTWAADAAEVLLMGFAMPGISASFGLAKGAPELTWLLTATFAGMVVGAAFWGWLADRLGRRQVFLITVSLGVLFGLAGAFAPTVPLLVLARFLTGFAIGGTLPVDYAMMAEYVPTAWRGRFLVYLESFWAAGTLLVAALAWGLSTQLPPAEAWRWLLGLVALPGLVGLLVRLGIPDSPRHLLTRGRSAEAQAAVNVVARVNGRPALLAPLQIPPAALPATPAQVLSGPLTGRTLLLALTWFGLSLGYYGIFSWLPSFLRAGGMELGQVYQTTVLLALAQLPGYFLASILVDRVGRRATLSGFLALSALGAYLFLGAATPGAVLGTSALLSFSLLGAWGALYAYTPELFPTRLRSTGMGLMSSVARVASVLSPSIGAMLLTGQLSAALTIFALCFAGAAVCAWLIGVETRGQSLGELGEAGPAEVQP</sequence>
<keyword evidence="3 6" id="KW-0812">Transmembrane</keyword>
<dbReference type="InterPro" id="IPR005828">
    <property type="entry name" value="MFS_sugar_transport-like"/>
</dbReference>
<dbReference type="InterPro" id="IPR005829">
    <property type="entry name" value="Sugar_transporter_CS"/>
</dbReference>
<dbReference type="InterPro" id="IPR036259">
    <property type="entry name" value="MFS_trans_sf"/>
</dbReference>
<dbReference type="PROSITE" id="PS00216">
    <property type="entry name" value="SUGAR_TRANSPORT_1"/>
    <property type="match status" value="1"/>
</dbReference>
<feature type="transmembrane region" description="Helical" evidence="6">
    <location>
        <begin position="128"/>
        <end position="149"/>
    </location>
</feature>
<feature type="transmembrane region" description="Helical" evidence="6">
    <location>
        <begin position="337"/>
        <end position="354"/>
    </location>
</feature>
<keyword evidence="4 6" id="KW-1133">Transmembrane helix</keyword>
<evidence type="ECO:0000256" key="6">
    <source>
        <dbReference type="SAM" id="Phobius"/>
    </source>
</evidence>
<gene>
    <name evidence="8" type="ORF">ACFP81_04120</name>
</gene>
<name>A0ABW1YAF6_9DEIO</name>
<dbReference type="PANTHER" id="PTHR23511:SF34">
    <property type="entry name" value="SYNAPTIC VESICLE GLYCOPROTEIN 2"/>
    <property type="match status" value="1"/>
</dbReference>
<evidence type="ECO:0000313" key="9">
    <source>
        <dbReference type="Proteomes" id="UP001596297"/>
    </source>
</evidence>
<comment type="caution">
    <text evidence="8">The sequence shown here is derived from an EMBL/GenBank/DDBJ whole genome shotgun (WGS) entry which is preliminary data.</text>
</comment>
<feature type="transmembrane region" description="Helical" evidence="6">
    <location>
        <begin position="195"/>
        <end position="214"/>
    </location>
</feature>
<dbReference type="Pfam" id="PF00083">
    <property type="entry name" value="Sugar_tr"/>
    <property type="match status" value="1"/>
</dbReference>
<dbReference type="InterPro" id="IPR020846">
    <property type="entry name" value="MFS_dom"/>
</dbReference>